<feature type="compositionally biased region" description="Polar residues" evidence="1">
    <location>
        <begin position="495"/>
        <end position="504"/>
    </location>
</feature>
<dbReference type="Pfam" id="PF07647">
    <property type="entry name" value="SAM_2"/>
    <property type="match status" value="1"/>
</dbReference>
<proteinExistence type="predicted"/>
<dbReference type="CDD" id="cd09487">
    <property type="entry name" value="SAM_superfamily"/>
    <property type="match status" value="1"/>
</dbReference>
<dbReference type="PANTHER" id="PTHR12573">
    <property type="entry name" value="AT09986P-RELATED"/>
    <property type="match status" value="1"/>
</dbReference>
<evidence type="ECO:0000259" key="2">
    <source>
        <dbReference type="Pfam" id="PF07647"/>
    </source>
</evidence>
<sequence length="693" mass="76803">MVERFLEQQPAITAALLSPEVRKCEKEINTFTESDISNAEELVKTMKPVKVAKCVMSDESNPTLSVITPLNAQLLQATQESLGDTQFVKDIKEAIHQDLKKRYAGDLEKTKLKIASALDARFKSLPFLSDDDRRETYRRVVDEAAAIAEQHPQEGVVRLEQEELSEDETAEEEEAPQGPPPAKRTCALADLLGDTFGDVREAPEKSFFDQAEEEIKKYTEAAPLPLSGNPLDWWKEARVRRGACPRSVGQRITMVTGWTGATERPDAERRTWRQGGEGLMRRLCCCICVGPVDRKSPTAQACGPRLHSAEDREDRESVRIMVEDLGTDNPGFVPLENDYPAKERKAVSRSASMVWACQQTWQKRKLTSLSSLLVQQKAGRSSPNSEEEADTLQFGGVAKSALLTPPLINLIPPTPSDVIDEDQFFDINSEEESVVHTSGSECVDSMGSQALGDQDSTTDPSQGPGARDSEPEHQSALEVLSGDEGEATAEDDHTSGNGSHSNPDQAKKQAKPSFLRSAFQVAPLPEYPRKNDLTNKDTKNHELLKAQLRLLPVSTKMDLRKPVARTHSLGDIVPRSHTFHSMTKGSEEVPEDEGSPRQRRITVDLDTEGVCRWFVSIGLQKCLPYIRGADLRGSHIATIEPNILEVLHVSDLEEREQLLSAIYRELHPPDTTTQKLDTLLGNVIPPREQLLGC</sequence>
<keyword evidence="4" id="KW-1185">Reference proteome</keyword>
<feature type="domain" description="SAM" evidence="2">
    <location>
        <begin position="606"/>
        <end position="662"/>
    </location>
</feature>
<dbReference type="InterPro" id="IPR001660">
    <property type="entry name" value="SAM"/>
</dbReference>
<dbReference type="InterPro" id="IPR013761">
    <property type="entry name" value="SAM/pointed_sf"/>
</dbReference>
<accession>A0AAD7WXK6</accession>
<dbReference type="InterPro" id="IPR012337">
    <property type="entry name" value="RNaseH-like_sf"/>
</dbReference>
<dbReference type="PANTHER" id="PTHR12573:SF4">
    <property type="entry name" value="AT09986P-RELATED"/>
    <property type="match status" value="1"/>
</dbReference>
<name>A0AAD7WXK6_9TELE</name>
<dbReference type="EMBL" id="JAINUG010000018">
    <property type="protein sequence ID" value="KAJ8412755.1"/>
    <property type="molecule type" value="Genomic_DNA"/>
</dbReference>
<dbReference type="Gene3D" id="1.10.150.50">
    <property type="entry name" value="Transcription Factor, Ets-1"/>
    <property type="match status" value="1"/>
</dbReference>
<reference evidence="3" key="1">
    <citation type="journal article" date="2023" name="Science">
        <title>Genome structures resolve the early diversification of teleost fishes.</title>
        <authorList>
            <person name="Parey E."/>
            <person name="Louis A."/>
            <person name="Montfort J."/>
            <person name="Bouchez O."/>
            <person name="Roques C."/>
            <person name="Iampietro C."/>
            <person name="Lluch J."/>
            <person name="Castinel A."/>
            <person name="Donnadieu C."/>
            <person name="Desvignes T."/>
            <person name="Floi Bucao C."/>
            <person name="Jouanno E."/>
            <person name="Wen M."/>
            <person name="Mejri S."/>
            <person name="Dirks R."/>
            <person name="Jansen H."/>
            <person name="Henkel C."/>
            <person name="Chen W.J."/>
            <person name="Zahm M."/>
            <person name="Cabau C."/>
            <person name="Klopp C."/>
            <person name="Thompson A.W."/>
            <person name="Robinson-Rechavi M."/>
            <person name="Braasch I."/>
            <person name="Lecointre G."/>
            <person name="Bobe J."/>
            <person name="Postlethwait J.H."/>
            <person name="Berthelot C."/>
            <person name="Roest Crollius H."/>
            <person name="Guiguen Y."/>
        </authorList>
    </citation>
    <scope>NUCLEOTIDE SEQUENCE</scope>
    <source>
        <strain evidence="3">NC1722</strain>
    </source>
</reference>
<dbReference type="Proteomes" id="UP001221898">
    <property type="component" value="Unassembled WGS sequence"/>
</dbReference>
<evidence type="ECO:0000313" key="3">
    <source>
        <dbReference type="EMBL" id="KAJ8412755.1"/>
    </source>
</evidence>
<protein>
    <recommendedName>
        <fullName evidence="2">SAM domain-containing protein</fullName>
    </recommendedName>
</protein>
<dbReference type="AlphaFoldDB" id="A0AAD7WXK6"/>
<dbReference type="SUPFAM" id="SSF47769">
    <property type="entry name" value="SAM/Pointed domain"/>
    <property type="match status" value="1"/>
</dbReference>
<comment type="caution">
    <text evidence="3">The sequence shown here is derived from an EMBL/GenBank/DDBJ whole genome shotgun (WGS) entry which is preliminary data.</text>
</comment>
<evidence type="ECO:0000256" key="1">
    <source>
        <dbReference type="SAM" id="MobiDB-lite"/>
    </source>
</evidence>
<feature type="compositionally biased region" description="Acidic residues" evidence="1">
    <location>
        <begin position="162"/>
        <end position="175"/>
    </location>
</feature>
<feature type="region of interest" description="Disordered" evidence="1">
    <location>
        <begin position="162"/>
        <end position="182"/>
    </location>
</feature>
<gene>
    <name evidence="3" type="ORF">AAFF_G00117060</name>
</gene>
<feature type="region of interest" description="Disordered" evidence="1">
    <location>
        <begin position="431"/>
        <end position="512"/>
    </location>
</feature>
<organism evidence="3 4">
    <name type="scientific">Aldrovandia affinis</name>
    <dbReference type="NCBI Taxonomy" id="143900"/>
    <lineage>
        <taxon>Eukaryota</taxon>
        <taxon>Metazoa</taxon>
        <taxon>Chordata</taxon>
        <taxon>Craniata</taxon>
        <taxon>Vertebrata</taxon>
        <taxon>Euteleostomi</taxon>
        <taxon>Actinopterygii</taxon>
        <taxon>Neopterygii</taxon>
        <taxon>Teleostei</taxon>
        <taxon>Notacanthiformes</taxon>
        <taxon>Halosauridae</taxon>
        <taxon>Aldrovandia</taxon>
    </lineage>
</organism>
<evidence type="ECO:0000313" key="4">
    <source>
        <dbReference type="Proteomes" id="UP001221898"/>
    </source>
</evidence>
<dbReference type="SUPFAM" id="SSF53098">
    <property type="entry name" value="Ribonuclease H-like"/>
    <property type="match status" value="1"/>
</dbReference>